<feature type="transmembrane region" description="Helical" evidence="1">
    <location>
        <begin position="88"/>
        <end position="112"/>
    </location>
</feature>
<evidence type="ECO:0000313" key="2">
    <source>
        <dbReference type="EMBL" id="TWI68534.1"/>
    </source>
</evidence>
<evidence type="ECO:0000313" key="3">
    <source>
        <dbReference type="Proteomes" id="UP000318307"/>
    </source>
</evidence>
<keyword evidence="1" id="KW-0812">Transmembrane</keyword>
<reference evidence="2 3" key="1">
    <citation type="submission" date="2019-07" db="EMBL/GenBank/DDBJ databases">
        <title>Genome sequencing of 100 strains of the haloalkaliphilic chemolithoautotrophic sulfur-oxidizing bacterium Thioalkalivibrio.</title>
        <authorList>
            <person name="Muyzer G."/>
        </authorList>
    </citation>
    <scope>NUCLEOTIDE SEQUENCE [LARGE SCALE GENOMIC DNA]</scope>
    <source>
        <strain evidence="2 3">ASO4-4</strain>
    </source>
</reference>
<name>A0A562RJ19_9BACT</name>
<gene>
    <name evidence="2" type="ORF">LZ24_02506</name>
</gene>
<comment type="caution">
    <text evidence="2">The sequence shown here is derived from an EMBL/GenBank/DDBJ whole genome shotgun (WGS) entry which is preliminary data.</text>
</comment>
<organism evidence="2 3">
    <name type="scientific">Desulfobotulus alkaliphilus</name>
    <dbReference type="NCBI Taxonomy" id="622671"/>
    <lineage>
        <taxon>Bacteria</taxon>
        <taxon>Pseudomonadati</taxon>
        <taxon>Thermodesulfobacteriota</taxon>
        <taxon>Desulfobacteria</taxon>
        <taxon>Desulfobacterales</taxon>
        <taxon>Desulfobacteraceae</taxon>
        <taxon>Desulfobotulus</taxon>
    </lineage>
</organism>
<dbReference type="RefSeq" id="WP_144685608.1">
    <property type="nucleotide sequence ID" value="NZ_VLLC01000021.1"/>
</dbReference>
<dbReference type="EMBL" id="VLLC01000021">
    <property type="protein sequence ID" value="TWI68534.1"/>
    <property type="molecule type" value="Genomic_DNA"/>
</dbReference>
<proteinExistence type="predicted"/>
<sequence length="163" mass="18166">MTRFILLFILAFSTALCVTYYIEGLSVLIFQELLSAFIVIAMITGTLSYALYAYVDSVIKDVAANENNSEGTNYNKVIEKLTELKKEILVNAFSVVGLLVVERIAHGFALIFPVTSGNPFNWAWAFAISIRVACLFLSIVIAAIQFHGFIIANEYRAIISRRI</sequence>
<dbReference type="AlphaFoldDB" id="A0A562RJ19"/>
<keyword evidence="1" id="KW-0472">Membrane</keyword>
<accession>A0A562RJ19</accession>
<protein>
    <submittedName>
        <fullName evidence="2">Uncharacterized protein</fullName>
    </submittedName>
</protein>
<evidence type="ECO:0000256" key="1">
    <source>
        <dbReference type="SAM" id="Phobius"/>
    </source>
</evidence>
<feature type="transmembrane region" description="Helical" evidence="1">
    <location>
        <begin position="124"/>
        <end position="152"/>
    </location>
</feature>
<keyword evidence="3" id="KW-1185">Reference proteome</keyword>
<dbReference type="Proteomes" id="UP000318307">
    <property type="component" value="Unassembled WGS sequence"/>
</dbReference>
<keyword evidence="1" id="KW-1133">Transmembrane helix</keyword>
<feature type="transmembrane region" description="Helical" evidence="1">
    <location>
        <begin position="33"/>
        <end position="55"/>
    </location>
</feature>
<dbReference type="OrthoDB" id="9854126at2"/>